<dbReference type="Proteomes" id="UP000019109">
    <property type="component" value="Unassembled WGS sequence"/>
</dbReference>
<accession>W4V197</accession>
<evidence type="ECO:0000313" key="2">
    <source>
        <dbReference type="Proteomes" id="UP000019109"/>
    </source>
</evidence>
<organism evidence="1 2">
    <name type="scientific">Acetivibrio straminisolvens JCM 21531</name>
    <dbReference type="NCBI Taxonomy" id="1294263"/>
    <lineage>
        <taxon>Bacteria</taxon>
        <taxon>Bacillati</taxon>
        <taxon>Bacillota</taxon>
        <taxon>Clostridia</taxon>
        <taxon>Eubacteriales</taxon>
        <taxon>Oscillospiraceae</taxon>
        <taxon>Acetivibrio</taxon>
    </lineage>
</organism>
<dbReference type="EMBL" id="BAVR01000003">
    <property type="protein sequence ID" value="GAE86986.1"/>
    <property type="molecule type" value="Genomic_DNA"/>
</dbReference>
<name>W4V197_9FIRM</name>
<comment type="caution">
    <text evidence="1">The sequence shown here is derived from an EMBL/GenBank/DDBJ whole genome shotgun (WGS) entry which is preliminary data.</text>
</comment>
<reference evidence="1" key="1">
    <citation type="journal article" date="2014" name="Genome Announc.">
        <title>Draft Genome Sequence of Clostridium straminisolvens Strain JCM 21531T, Isolated from a Cellulose-Degrading Bacterial Community.</title>
        <authorList>
            <person name="Yuki M."/>
            <person name="Oshima K."/>
            <person name="Suda W."/>
            <person name="Sakamoto M."/>
            <person name="Kitamura K."/>
            <person name="Iida T."/>
            <person name="Hattori M."/>
            <person name="Ohkuma M."/>
        </authorList>
    </citation>
    <scope>NUCLEOTIDE SEQUENCE [LARGE SCALE GENOMIC DNA]</scope>
    <source>
        <strain evidence="1">JCM 21531</strain>
    </source>
</reference>
<dbReference type="AlphaFoldDB" id="W4V197"/>
<sequence>MKRLVIISALFILAVILSTSVFAGEAYQMLMSGGQSALVIGIVESVNEEFSSIKVEKVLMGSISSDVFKLTDTEYSKVPPLKPGEIWVLSLNEHNGNYGIAEGAYQADNTDYKTLNLLSAKEGDIPAKIIQEFINSGVFIEADKKAKEQQKFLENPSS</sequence>
<keyword evidence="2" id="KW-1185">Reference proteome</keyword>
<evidence type="ECO:0000313" key="1">
    <source>
        <dbReference type="EMBL" id="GAE86986.1"/>
    </source>
</evidence>
<protein>
    <submittedName>
        <fullName evidence="1">Uncharacterized protein</fullName>
    </submittedName>
</protein>
<proteinExistence type="predicted"/>
<dbReference type="RefSeq" id="WP_243467016.1">
    <property type="nucleotide sequence ID" value="NZ_BAVR01000003.1"/>
</dbReference>
<gene>
    <name evidence="1" type="ORF">JCM21531_323</name>
</gene>